<evidence type="ECO:0000256" key="1">
    <source>
        <dbReference type="SAM" id="MobiDB-lite"/>
    </source>
</evidence>
<evidence type="ECO:0000313" key="3">
    <source>
        <dbReference type="EnsemblMetazoa" id="CapteP204608"/>
    </source>
</evidence>
<accession>R7ULP0</accession>
<feature type="region of interest" description="Disordered" evidence="1">
    <location>
        <begin position="451"/>
        <end position="473"/>
    </location>
</feature>
<evidence type="ECO:0000313" key="4">
    <source>
        <dbReference type="Proteomes" id="UP000014760"/>
    </source>
</evidence>
<gene>
    <name evidence="2" type="ORF">CAPTEDRAFT_204608</name>
</gene>
<reference evidence="2 4" key="2">
    <citation type="journal article" date="2013" name="Nature">
        <title>Insights into bilaterian evolution from three spiralian genomes.</title>
        <authorList>
            <person name="Simakov O."/>
            <person name="Marletaz F."/>
            <person name="Cho S.J."/>
            <person name="Edsinger-Gonzales E."/>
            <person name="Havlak P."/>
            <person name="Hellsten U."/>
            <person name="Kuo D.H."/>
            <person name="Larsson T."/>
            <person name="Lv J."/>
            <person name="Arendt D."/>
            <person name="Savage R."/>
            <person name="Osoegawa K."/>
            <person name="de Jong P."/>
            <person name="Grimwood J."/>
            <person name="Chapman J.A."/>
            <person name="Shapiro H."/>
            <person name="Aerts A."/>
            <person name="Otillar R.P."/>
            <person name="Terry A.Y."/>
            <person name="Boore J.L."/>
            <person name="Grigoriev I.V."/>
            <person name="Lindberg D.R."/>
            <person name="Seaver E.C."/>
            <person name="Weisblat D.A."/>
            <person name="Putnam N.H."/>
            <person name="Rokhsar D.S."/>
        </authorList>
    </citation>
    <scope>NUCLEOTIDE SEQUENCE</scope>
    <source>
        <strain evidence="2 4">I ESC-2004</strain>
    </source>
</reference>
<evidence type="ECO:0000313" key="2">
    <source>
        <dbReference type="EMBL" id="ELU07003.1"/>
    </source>
</evidence>
<dbReference type="Proteomes" id="UP000014760">
    <property type="component" value="Unassembled WGS sequence"/>
</dbReference>
<feature type="compositionally biased region" description="Basic and acidic residues" evidence="1">
    <location>
        <begin position="148"/>
        <end position="157"/>
    </location>
</feature>
<organism evidence="2">
    <name type="scientific">Capitella teleta</name>
    <name type="common">Polychaete worm</name>
    <dbReference type="NCBI Taxonomy" id="283909"/>
    <lineage>
        <taxon>Eukaryota</taxon>
        <taxon>Metazoa</taxon>
        <taxon>Spiralia</taxon>
        <taxon>Lophotrochozoa</taxon>
        <taxon>Annelida</taxon>
        <taxon>Polychaeta</taxon>
        <taxon>Sedentaria</taxon>
        <taxon>Scolecida</taxon>
        <taxon>Capitellidae</taxon>
        <taxon>Capitella</taxon>
    </lineage>
</organism>
<feature type="compositionally biased region" description="Basic and acidic residues" evidence="1">
    <location>
        <begin position="463"/>
        <end position="473"/>
    </location>
</feature>
<reference evidence="3" key="3">
    <citation type="submission" date="2015-06" db="UniProtKB">
        <authorList>
            <consortium name="EnsemblMetazoa"/>
        </authorList>
    </citation>
    <scope>IDENTIFICATION</scope>
</reference>
<dbReference type="EMBL" id="KB300220">
    <property type="protein sequence ID" value="ELU07003.1"/>
    <property type="molecule type" value="Genomic_DNA"/>
</dbReference>
<reference evidence="4" key="1">
    <citation type="submission" date="2012-12" db="EMBL/GenBank/DDBJ databases">
        <authorList>
            <person name="Hellsten U."/>
            <person name="Grimwood J."/>
            <person name="Chapman J.A."/>
            <person name="Shapiro H."/>
            <person name="Aerts A."/>
            <person name="Otillar R.P."/>
            <person name="Terry A.Y."/>
            <person name="Boore J.L."/>
            <person name="Simakov O."/>
            <person name="Marletaz F."/>
            <person name="Cho S.-J."/>
            <person name="Edsinger-Gonzales E."/>
            <person name="Havlak P."/>
            <person name="Kuo D.-H."/>
            <person name="Larsson T."/>
            <person name="Lv J."/>
            <person name="Arendt D."/>
            <person name="Savage R."/>
            <person name="Osoegawa K."/>
            <person name="de Jong P."/>
            <person name="Lindberg D.R."/>
            <person name="Seaver E.C."/>
            <person name="Weisblat D.A."/>
            <person name="Putnam N.H."/>
            <person name="Grigoriev I.V."/>
            <person name="Rokhsar D.S."/>
        </authorList>
    </citation>
    <scope>NUCLEOTIDE SEQUENCE</scope>
    <source>
        <strain evidence="4">I ESC-2004</strain>
    </source>
</reference>
<dbReference type="EnsemblMetazoa" id="CapteT204608">
    <property type="protein sequence ID" value="CapteP204608"/>
    <property type="gene ID" value="CapteG204608"/>
</dbReference>
<dbReference type="PANTHER" id="PTHR39075:SF1">
    <property type="entry name" value="FI19908P1"/>
    <property type="match status" value="1"/>
</dbReference>
<proteinExistence type="predicted"/>
<dbReference type="HOGENOM" id="CLU_556961_0_0_1"/>
<dbReference type="EMBL" id="AMQN01007200">
    <property type="status" value="NOT_ANNOTATED_CDS"/>
    <property type="molecule type" value="Genomic_DNA"/>
</dbReference>
<sequence length="490" mass="54949">MEVIASAKKTPDRSAGDCGVCLTEHVIIEKKDLPEEPAKSEIPSNANDSIGFDFELPFLSPLCMPELYQSNFFNHLNQSSLLKSSPLFIRTSDPHSPAPLASELFSDNEEDPLLPEHPALTVEEIQYHGENETDQQIHTRPLPNFQEQENRTEKTEDLSINEASLPSSPLAFNLTSTPIQRVVDGLSVELGRMLRVTTTNPGMQPPLIVVSPAGLITVVLNKQVAVEMSLDRAVRLINPRHQSAVAINNKGDEACIVERSSKIYQSHTALEIAASAERSVQINEDSMLFASREGCYKIVNDKLYAAKPTFSDLSYDMSVTLLFSASGYGPHLLQKCRQVTERARYENAENGTTLIWINGIRVKQMANGDVSVTNGDKFMRVSPTQGSATIATARVNMKTDGQGWMKVHYDWKFVEVHAANSMLVSNRSVEGGFDSGRKFFFKPTPSRFRVHDDDERDEGAYEDYQRESERRDYYQRQTRQALQHTCKYAH</sequence>
<keyword evidence="4" id="KW-1185">Reference proteome</keyword>
<dbReference type="PANTHER" id="PTHR39075">
    <property type="entry name" value="FI19908P1"/>
    <property type="match status" value="1"/>
</dbReference>
<dbReference type="OrthoDB" id="6287170at2759"/>
<name>R7ULP0_CAPTE</name>
<protein>
    <submittedName>
        <fullName evidence="2 3">Uncharacterized protein</fullName>
    </submittedName>
</protein>
<feature type="region of interest" description="Disordered" evidence="1">
    <location>
        <begin position="130"/>
        <end position="159"/>
    </location>
</feature>
<dbReference type="AlphaFoldDB" id="R7ULP0"/>